<comment type="caution">
    <text evidence="1">The sequence shown here is derived from an EMBL/GenBank/DDBJ whole genome shotgun (WGS) entry which is preliminary data.</text>
</comment>
<evidence type="ECO:0000313" key="1">
    <source>
        <dbReference type="EMBL" id="KAI3849913.1"/>
    </source>
</evidence>
<protein>
    <submittedName>
        <fullName evidence="1">Uncharacterized protein</fullName>
    </submittedName>
</protein>
<sequence>MVRDDWGTTDDEIKASIASHQMQLFGIEVCGWHMGYGVILRDEMRSPIIVIFKAIEEYVSPFHHELQRYKFFYFEFDCISQKVAGYVMRSWELMEDCEKNYCVQCSKSMLDLIGEGKNANKIIPLLDEIFYDAWELER</sequence>
<dbReference type="EMBL" id="JAJJMB010016078">
    <property type="protein sequence ID" value="KAI3849913.1"/>
    <property type="molecule type" value="Genomic_DNA"/>
</dbReference>
<evidence type="ECO:0000313" key="2">
    <source>
        <dbReference type="Proteomes" id="UP001202328"/>
    </source>
</evidence>
<gene>
    <name evidence="1" type="ORF">MKW98_026827</name>
</gene>
<reference evidence="1" key="1">
    <citation type="submission" date="2022-04" db="EMBL/GenBank/DDBJ databases">
        <title>A functionally conserved STORR gene fusion in Papaver species that diverged 16.8 million years ago.</title>
        <authorList>
            <person name="Catania T."/>
        </authorList>
    </citation>
    <scope>NUCLEOTIDE SEQUENCE</scope>
    <source>
        <strain evidence="1">S-188037</strain>
    </source>
</reference>
<proteinExistence type="predicted"/>
<dbReference type="AlphaFoldDB" id="A0AAD4S1J4"/>
<accession>A0AAD4S1J4</accession>
<name>A0AAD4S1J4_9MAGN</name>
<organism evidence="1 2">
    <name type="scientific">Papaver atlanticum</name>
    <dbReference type="NCBI Taxonomy" id="357466"/>
    <lineage>
        <taxon>Eukaryota</taxon>
        <taxon>Viridiplantae</taxon>
        <taxon>Streptophyta</taxon>
        <taxon>Embryophyta</taxon>
        <taxon>Tracheophyta</taxon>
        <taxon>Spermatophyta</taxon>
        <taxon>Magnoliopsida</taxon>
        <taxon>Ranunculales</taxon>
        <taxon>Papaveraceae</taxon>
        <taxon>Papaveroideae</taxon>
        <taxon>Papaver</taxon>
    </lineage>
</organism>
<dbReference type="Proteomes" id="UP001202328">
    <property type="component" value="Unassembled WGS sequence"/>
</dbReference>
<keyword evidence="2" id="KW-1185">Reference proteome</keyword>